<dbReference type="Proteomes" id="UP000030671">
    <property type="component" value="Unassembled WGS sequence"/>
</dbReference>
<evidence type="ECO:0000313" key="3">
    <source>
        <dbReference type="EMBL" id="ETW74926.1"/>
    </source>
</evidence>
<reference evidence="3 4" key="1">
    <citation type="journal article" date="2012" name="New Phytol.">
        <title>Insight into trade-off between wood decay and parasitism from the genome of a fungal forest pathogen.</title>
        <authorList>
            <person name="Olson A."/>
            <person name="Aerts A."/>
            <person name="Asiegbu F."/>
            <person name="Belbahri L."/>
            <person name="Bouzid O."/>
            <person name="Broberg A."/>
            <person name="Canback B."/>
            <person name="Coutinho P.M."/>
            <person name="Cullen D."/>
            <person name="Dalman K."/>
            <person name="Deflorio G."/>
            <person name="van Diepen L.T."/>
            <person name="Dunand C."/>
            <person name="Duplessis S."/>
            <person name="Durling M."/>
            <person name="Gonthier P."/>
            <person name="Grimwood J."/>
            <person name="Fossdal C.G."/>
            <person name="Hansson D."/>
            <person name="Henrissat B."/>
            <person name="Hietala A."/>
            <person name="Himmelstrand K."/>
            <person name="Hoffmeister D."/>
            <person name="Hogberg N."/>
            <person name="James T.Y."/>
            <person name="Karlsson M."/>
            <person name="Kohler A."/>
            <person name="Kues U."/>
            <person name="Lee Y.H."/>
            <person name="Lin Y.C."/>
            <person name="Lind M."/>
            <person name="Lindquist E."/>
            <person name="Lombard V."/>
            <person name="Lucas S."/>
            <person name="Lunden K."/>
            <person name="Morin E."/>
            <person name="Murat C."/>
            <person name="Park J."/>
            <person name="Raffaello T."/>
            <person name="Rouze P."/>
            <person name="Salamov A."/>
            <person name="Schmutz J."/>
            <person name="Solheim H."/>
            <person name="Stahlberg J."/>
            <person name="Velez H."/>
            <person name="de Vries R.P."/>
            <person name="Wiebenga A."/>
            <person name="Woodward S."/>
            <person name="Yakovlev I."/>
            <person name="Garbelotto M."/>
            <person name="Martin F."/>
            <person name="Grigoriev I.V."/>
            <person name="Stenlid J."/>
        </authorList>
    </citation>
    <scope>NUCLEOTIDE SEQUENCE [LARGE SCALE GENOMIC DNA]</scope>
    <source>
        <strain evidence="3 4">TC 32-1</strain>
    </source>
</reference>
<feature type="domain" description="Alpha/beta hydrolase fold-3" evidence="2">
    <location>
        <begin position="95"/>
        <end position="299"/>
    </location>
</feature>
<organism evidence="3 4">
    <name type="scientific">Heterobasidion irregulare (strain TC 32-1)</name>
    <dbReference type="NCBI Taxonomy" id="747525"/>
    <lineage>
        <taxon>Eukaryota</taxon>
        <taxon>Fungi</taxon>
        <taxon>Dikarya</taxon>
        <taxon>Basidiomycota</taxon>
        <taxon>Agaricomycotina</taxon>
        <taxon>Agaricomycetes</taxon>
        <taxon>Russulales</taxon>
        <taxon>Bondarzewiaceae</taxon>
        <taxon>Heterobasidion</taxon>
        <taxon>Heterobasidion annosum species complex</taxon>
    </lineage>
</organism>
<name>W4JPX2_HETIT</name>
<dbReference type="STRING" id="747525.W4JPX2"/>
<dbReference type="PANTHER" id="PTHR48081">
    <property type="entry name" value="AB HYDROLASE SUPERFAMILY PROTEIN C4A8.06C"/>
    <property type="match status" value="1"/>
</dbReference>
<dbReference type="InterPro" id="IPR050300">
    <property type="entry name" value="GDXG_lipolytic_enzyme"/>
</dbReference>
<evidence type="ECO:0000256" key="1">
    <source>
        <dbReference type="ARBA" id="ARBA00022801"/>
    </source>
</evidence>
<evidence type="ECO:0000313" key="4">
    <source>
        <dbReference type="Proteomes" id="UP000030671"/>
    </source>
</evidence>
<keyword evidence="1" id="KW-0378">Hydrolase</keyword>
<dbReference type="FunCoup" id="W4JPX2">
    <property type="interactions" value="121"/>
</dbReference>
<keyword evidence="4" id="KW-1185">Reference proteome</keyword>
<dbReference type="RefSeq" id="XP_009553389.1">
    <property type="nucleotide sequence ID" value="XM_009555094.1"/>
</dbReference>
<dbReference type="Gene3D" id="3.40.50.1820">
    <property type="entry name" value="alpha/beta hydrolase"/>
    <property type="match status" value="1"/>
</dbReference>
<accession>W4JPX2</accession>
<dbReference type="InParanoid" id="W4JPX2"/>
<gene>
    <name evidence="3" type="ORF">HETIRDRAFT_164870</name>
</gene>
<dbReference type="GO" id="GO:0016787">
    <property type="term" value="F:hydrolase activity"/>
    <property type="evidence" value="ECO:0007669"/>
    <property type="project" value="UniProtKB-KW"/>
</dbReference>
<sequence length="348" mass="38718">MSRHSQLSIPNAEFAALIAGQSSQSLPEDLIAVREVFKTAYAKGMEEHFGSTLPPASEYSVQDYNIPVGDPSDEILIRCLVPSFVNKPRKTFPLLVWYHGGGWVAGYAAMDDYLLRHICVEMQISVMNVDYRLAPEFPFPTGVNDSYAALKWAVCNTALLSVDLSKGFIVSGLSAGGNIAAAIAVRARDDPFFKSQPLTGQILHSPAVVHMDAYPDKYKDELKSAEEFAEAEVLRGSSFHWFYGLLRAPAMDPDISPLLATTHVGLPPLCMHVSGMDPLRDENFLYTEVLKEQGVRTKLFVAMVKISWPATRFRVFLSNYVHFWTILERFQGVHRLAFAHVYPSRASG</sequence>
<dbReference type="EMBL" id="KI925467">
    <property type="protein sequence ID" value="ETW74926.1"/>
    <property type="molecule type" value="Genomic_DNA"/>
</dbReference>
<evidence type="ECO:0000259" key="2">
    <source>
        <dbReference type="Pfam" id="PF07859"/>
    </source>
</evidence>
<protein>
    <submittedName>
        <fullName evidence="3">Esterase/lipase/thioesterase</fullName>
    </submittedName>
</protein>
<dbReference type="PANTHER" id="PTHR48081:SF8">
    <property type="entry name" value="ALPHA_BETA HYDROLASE FOLD-3 DOMAIN-CONTAINING PROTEIN-RELATED"/>
    <property type="match status" value="1"/>
</dbReference>
<dbReference type="Pfam" id="PF07859">
    <property type="entry name" value="Abhydrolase_3"/>
    <property type="match status" value="1"/>
</dbReference>
<proteinExistence type="predicted"/>
<dbReference type="AlphaFoldDB" id="W4JPX2"/>
<dbReference type="InterPro" id="IPR013094">
    <property type="entry name" value="AB_hydrolase_3"/>
</dbReference>
<dbReference type="eggNOG" id="KOG1515">
    <property type="taxonomic scope" value="Eukaryota"/>
</dbReference>
<dbReference type="InterPro" id="IPR029058">
    <property type="entry name" value="AB_hydrolase_fold"/>
</dbReference>
<dbReference type="OrthoDB" id="408631at2759"/>
<dbReference type="GeneID" id="20667944"/>
<dbReference type="HOGENOM" id="CLU_012494_6_3_1"/>
<dbReference type="SUPFAM" id="SSF53474">
    <property type="entry name" value="alpha/beta-Hydrolases"/>
    <property type="match status" value="1"/>
</dbReference>
<dbReference type="KEGG" id="hir:HETIRDRAFT_164870"/>